<dbReference type="InterPro" id="IPR036291">
    <property type="entry name" value="NAD(P)-bd_dom_sf"/>
</dbReference>
<dbReference type="InterPro" id="IPR038770">
    <property type="entry name" value="Na+/solute_symporter_sf"/>
</dbReference>
<feature type="transmembrane region" description="Helical" evidence="9">
    <location>
        <begin position="151"/>
        <end position="174"/>
    </location>
</feature>
<dbReference type="InterPro" id="IPR003148">
    <property type="entry name" value="RCK_N"/>
</dbReference>
<keyword evidence="3" id="KW-0050">Antiport</keyword>
<keyword evidence="5 9" id="KW-0812">Transmembrane</keyword>
<feature type="transmembrane region" description="Helical" evidence="9">
    <location>
        <begin position="270"/>
        <end position="288"/>
    </location>
</feature>
<gene>
    <name evidence="12" type="ORF">BTO08_15510</name>
</gene>
<keyword evidence="2" id="KW-0813">Transport</keyword>
<feature type="domain" description="Cation/H+ exchanger transmembrane" evidence="10">
    <location>
        <begin position="19"/>
        <end position="387"/>
    </location>
</feature>
<feature type="transmembrane region" description="Helical" evidence="9">
    <location>
        <begin position="216"/>
        <end position="234"/>
    </location>
</feature>
<feature type="transmembrane region" description="Helical" evidence="9">
    <location>
        <begin position="92"/>
        <end position="113"/>
    </location>
</feature>
<dbReference type="InterPro" id="IPR006153">
    <property type="entry name" value="Cation/H_exchanger_TM"/>
</dbReference>
<dbReference type="RefSeq" id="WP_105061578.1">
    <property type="nucleotide sequence ID" value="NZ_MSCJ01000003.1"/>
</dbReference>
<feature type="transmembrane region" description="Helical" evidence="9">
    <location>
        <begin position="186"/>
        <end position="204"/>
    </location>
</feature>
<feature type="transmembrane region" description="Helical" evidence="9">
    <location>
        <begin position="329"/>
        <end position="350"/>
    </location>
</feature>
<evidence type="ECO:0000256" key="1">
    <source>
        <dbReference type="ARBA" id="ARBA00004651"/>
    </source>
</evidence>
<keyword evidence="6 9" id="KW-1133">Transmembrane helix</keyword>
<dbReference type="Gene3D" id="1.20.1530.20">
    <property type="match status" value="1"/>
</dbReference>
<feature type="transmembrane region" description="Helical" evidence="9">
    <location>
        <begin position="294"/>
        <end position="317"/>
    </location>
</feature>
<feature type="transmembrane region" description="Helical" evidence="9">
    <location>
        <begin position="119"/>
        <end position="139"/>
    </location>
</feature>
<keyword evidence="7" id="KW-0406">Ion transport</keyword>
<evidence type="ECO:0000259" key="11">
    <source>
        <dbReference type="Pfam" id="PF02254"/>
    </source>
</evidence>
<feature type="transmembrane region" description="Helical" evidence="9">
    <location>
        <begin position="362"/>
        <end position="380"/>
    </location>
</feature>
<evidence type="ECO:0000259" key="10">
    <source>
        <dbReference type="Pfam" id="PF00999"/>
    </source>
</evidence>
<dbReference type="GO" id="GO:1902600">
    <property type="term" value="P:proton transmembrane transport"/>
    <property type="evidence" value="ECO:0007669"/>
    <property type="project" value="InterPro"/>
</dbReference>
<evidence type="ECO:0000256" key="2">
    <source>
        <dbReference type="ARBA" id="ARBA00022448"/>
    </source>
</evidence>
<dbReference type="GO" id="GO:0006813">
    <property type="term" value="P:potassium ion transport"/>
    <property type="evidence" value="ECO:0007669"/>
    <property type="project" value="InterPro"/>
</dbReference>
<dbReference type="SUPFAM" id="SSF51735">
    <property type="entry name" value="NAD(P)-binding Rossmann-fold domains"/>
    <property type="match status" value="1"/>
</dbReference>
<sequence length="608" mass="66417">MHEEMIGLTIAGLGVLGLSCQWLAWRMKLPAILLLLMAGLIIGPVTGVFNPNILFGDLLFPLISLSVAVILFEGSLTLNFDEIKNVRRNVKSIVTVGAIITWMITSVATYYLLDFSWPLALLFGSMTVVTGPTVIVPLLRTVRPQAKLANILRWEGILIDPIGAIFVVIVYEFIVSSSTIHSVEVFGLMVLVGLVLGGVAGWLLAHVLRRHLLPEYLQPFAVLALVLGVFAGANALEPEAGLLAVTVMGMWLANAKDVNIQHILHFKENLTILLISGLFLILASRIQMSDFHALGWGAISVFVVIQLVSRPVSIFVSTMFSQLAFKEKLFLAWVAPRGIVAAAISALFALKLSNDGVAGAELLVPLTFMVIIGTVVLQSLTARPMAKLLGVAEPSPKGFIIVGANDVARTIALALKKYDCRVVVTDSNWDYIRTARMAGLETYYGNAVSSHADEYLDVIGIGHLLALTPDKHFNAVAAMHFESDFGSRNVFRLNGRRHNSGLEKHSASQAHNGATLFGEDISYKKLASLINQGGEIKHTKLSDNFTLEDYYAKYKASQLIPMFAIDPKGYIYTYTINDEFVVKAGWTIVSLIKELKVSEEVKDIKTEA</sequence>
<dbReference type="Gene3D" id="3.40.50.720">
    <property type="entry name" value="NAD(P)-binding Rossmann-like Domain"/>
    <property type="match status" value="1"/>
</dbReference>
<evidence type="ECO:0000256" key="3">
    <source>
        <dbReference type="ARBA" id="ARBA00022449"/>
    </source>
</evidence>
<evidence type="ECO:0000313" key="12">
    <source>
        <dbReference type="EMBL" id="PQJ61696.1"/>
    </source>
</evidence>
<proteinExistence type="predicted"/>
<dbReference type="AlphaFoldDB" id="A0A2S7VHM9"/>
<reference evidence="12 13" key="1">
    <citation type="submission" date="2016-12" db="EMBL/GenBank/DDBJ databases">
        <title>Diversity of luminous bacteria.</title>
        <authorList>
            <person name="Yoshizawa S."/>
            <person name="Kogure K."/>
        </authorList>
    </citation>
    <scope>NUCLEOTIDE SEQUENCE [LARGE SCALE GENOMIC DNA]</scope>
    <source>
        <strain evidence="12 13">LC1-200</strain>
    </source>
</reference>
<accession>A0A2S7VHM9</accession>
<evidence type="ECO:0000256" key="8">
    <source>
        <dbReference type="ARBA" id="ARBA00023136"/>
    </source>
</evidence>
<feature type="transmembrane region" description="Helical" evidence="9">
    <location>
        <begin position="6"/>
        <end position="25"/>
    </location>
</feature>
<evidence type="ECO:0000313" key="13">
    <source>
        <dbReference type="Proteomes" id="UP000238730"/>
    </source>
</evidence>
<dbReference type="Proteomes" id="UP000238730">
    <property type="component" value="Unassembled WGS sequence"/>
</dbReference>
<dbReference type="Pfam" id="PF02254">
    <property type="entry name" value="TrkA_N"/>
    <property type="match status" value="1"/>
</dbReference>
<dbReference type="GO" id="GO:0015297">
    <property type="term" value="F:antiporter activity"/>
    <property type="evidence" value="ECO:0007669"/>
    <property type="project" value="UniProtKB-KW"/>
</dbReference>
<dbReference type="PANTHER" id="PTHR32507">
    <property type="entry name" value="NA(+)/H(+) ANTIPORTER 1"/>
    <property type="match status" value="1"/>
</dbReference>
<comment type="caution">
    <text evidence="12">The sequence shown here is derived from an EMBL/GenBank/DDBJ whole genome shotgun (WGS) entry which is preliminary data.</text>
</comment>
<dbReference type="Pfam" id="PF00999">
    <property type="entry name" value="Na_H_Exchanger"/>
    <property type="match status" value="1"/>
</dbReference>
<comment type="subcellular location">
    <subcellularLocation>
        <location evidence="1">Cell membrane</location>
        <topology evidence="1">Multi-pass membrane protein</topology>
    </subcellularLocation>
</comment>
<dbReference type="OrthoDB" id="570124at2"/>
<evidence type="ECO:0000256" key="9">
    <source>
        <dbReference type="SAM" id="Phobius"/>
    </source>
</evidence>
<dbReference type="PANTHER" id="PTHR32507:SF0">
    <property type="entry name" value="NA(+)_H(+) ANTIPORTER 2-RELATED"/>
    <property type="match status" value="1"/>
</dbReference>
<feature type="transmembrane region" description="Helical" evidence="9">
    <location>
        <begin position="32"/>
        <end position="53"/>
    </location>
</feature>
<keyword evidence="4" id="KW-1003">Cell membrane</keyword>
<evidence type="ECO:0000256" key="4">
    <source>
        <dbReference type="ARBA" id="ARBA00022475"/>
    </source>
</evidence>
<dbReference type="EMBL" id="MSCJ01000003">
    <property type="protein sequence ID" value="PQJ61696.1"/>
    <property type="molecule type" value="Genomic_DNA"/>
</dbReference>
<evidence type="ECO:0000256" key="6">
    <source>
        <dbReference type="ARBA" id="ARBA00022989"/>
    </source>
</evidence>
<dbReference type="GO" id="GO:0005886">
    <property type="term" value="C:plasma membrane"/>
    <property type="evidence" value="ECO:0007669"/>
    <property type="project" value="UniProtKB-SubCell"/>
</dbReference>
<name>A0A2S7VHM9_PHOAN</name>
<feature type="domain" description="RCK N-terminal" evidence="11">
    <location>
        <begin position="399"/>
        <end position="509"/>
    </location>
</feature>
<feature type="transmembrane region" description="Helical" evidence="9">
    <location>
        <begin position="59"/>
        <end position="80"/>
    </location>
</feature>
<organism evidence="12 13">
    <name type="scientific">Photobacterium angustum</name>
    <dbReference type="NCBI Taxonomy" id="661"/>
    <lineage>
        <taxon>Bacteria</taxon>
        <taxon>Pseudomonadati</taxon>
        <taxon>Pseudomonadota</taxon>
        <taxon>Gammaproteobacteria</taxon>
        <taxon>Vibrionales</taxon>
        <taxon>Vibrionaceae</taxon>
        <taxon>Photobacterium</taxon>
    </lineage>
</organism>
<evidence type="ECO:0000256" key="7">
    <source>
        <dbReference type="ARBA" id="ARBA00023065"/>
    </source>
</evidence>
<protein>
    <submittedName>
        <fullName evidence="12">Sodium:proton antiporter</fullName>
    </submittedName>
</protein>
<evidence type="ECO:0000256" key="5">
    <source>
        <dbReference type="ARBA" id="ARBA00022692"/>
    </source>
</evidence>
<keyword evidence="8 9" id="KW-0472">Membrane</keyword>